<gene>
    <name evidence="3" type="ORF">IWQ60_003644</name>
</gene>
<evidence type="ECO:0000313" key="4">
    <source>
        <dbReference type="Proteomes" id="UP001150569"/>
    </source>
</evidence>
<evidence type="ECO:0000313" key="3">
    <source>
        <dbReference type="EMBL" id="KAJ1926601.1"/>
    </source>
</evidence>
<evidence type="ECO:0000256" key="1">
    <source>
        <dbReference type="SAM" id="MobiDB-lite"/>
    </source>
</evidence>
<proteinExistence type="predicted"/>
<feature type="region of interest" description="Disordered" evidence="1">
    <location>
        <begin position="309"/>
        <end position="333"/>
    </location>
</feature>
<keyword evidence="2" id="KW-0732">Signal</keyword>
<reference evidence="3" key="1">
    <citation type="submission" date="2022-07" db="EMBL/GenBank/DDBJ databases">
        <title>Phylogenomic reconstructions and comparative analyses of Kickxellomycotina fungi.</title>
        <authorList>
            <person name="Reynolds N.K."/>
            <person name="Stajich J.E."/>
            <person name="Barry K."/>
            <person name="Grigoriev I.V."/>
            <person name="Crous P."/>
            <person name="Smith M.E."/>
        </authorList>
    </citation>
    <scope>NUCLEOTIDE SEQUENCE</scope>
    <source>
        <strain evidence="3">RSA 861</strain>
    </source>
</reference>
<dbReference type="EMBL" id="JANBPT010000160">
    <property type="protein sequence ID" value="KAJ1926601.1"/>
    <property type="molecule type" value="Genomic_DNA"/>
</dbReference>
<sequence length="465" mass="49249">MSRSYLNCCLILSLGVLTLTSALTHEIPTNKEAVWSSEFINQEYGGGSQLSFGKSSYPQYPDNTVVNQPRVARGHFTPAGQSPSLDPNSLNMPAPRMSTQTSSLLDNRQVAPASDLSHQLVTPTGAQVNSLVPNLNSEVPIPPPTNYAATQAAVNQVSTSLNMPKPEATEVVKTAQTSPSWIKRKTAEAIMTISNARDYFLRDMGQDLLGAICKVNQNLIAENKDGLILGDVRFSAEYIAENHFTDPTDTASKNYVILRRDDVARIALMGLTKVMGLLPVAPDTATLVESVVFPNAVLIQTVPPTSAISAPTGPGTTPSALSSLPSAPPTTNQKVYRRGIPMPLVKATGSAIIGAIPKLIKPLGALLELGLVRLGLRTTAKYATQATSVYGWQLAKTVGLAVGASTATYGATKLVERASNPSKVMISESAEEANYMVCKAAGGSIKYIMSTAKNFEPIGYAATAA</sequence>
<feature type="signal peptide" evidence="2">
    <location>
        <begin position="1"/>
        <end position="22"/>
    </location>
</feature>
<keyword evidence="4" id="KW-1185">Reference proteome</keyword>
<feature type="chain" id="PRO_5040903645" evidence="2">
    <location>
        <begin position="23"/>
        <end position="465"/>
    </location>
</feature>
<protein>
    <submittedName>
        <fullName evidence="3">Uncharacterized protein</fullName>
    </submittedName>
</protein>
<accession>A0A9W8E014</accession>
<dbReference type="AlphaFoldDB" id="A0A9W8E014"/>
<organism evidence="3 4">
    <name type="scientific">Tieghemiomyces parasiticus</name>
    <dbReference type="NCBI Taxonomy" id="78921"/>
    <lineage>
        <taxon>Eukaryota</taxon>
        <taxon>Fungi</taxon>
        <taxon>Fungi incertae sedis</taxon>
        <taxon>Zoopagomycota</taxon>
        <taxon>Kickxellomycotina</taxon>
        <taxon>Dimargaritomycetes</taxon>
        <taxon>Dimargaritales</taxon>
        <taxon>Dimargaritaceae</taxon>
        <taxon>Tieghemiomyces</taxon>
    </lineage>
</organism>
<evidence type="ECO:0000256" key="2">
    <source>
        <dbReference type="SAM" id="SignalP"/>
    </source>
</evidence>
<name>A0A9W8E014_9FUNG</name>
<comment type="caution">
    <text evidence="3">The sequence shown here is derived from an EMBL/GenBank/DDBJ whole genome shotgun (WGS) entry which is preliminary data.</text>
</comment>
<feature type="compositionally biased region" description="Low complexity" evidence="1">
    <location>
        <begin position="316"/>
        <end position="331"/>
    </location>
</feature>
<dbReference type="Proteomes" id="UP001150569">
    <property type="component" value="Unassembled WGS sequence"/>
</dbReference>